<dbReference type="eggNOG" id="COG4926">
    <property type="taxonomic scope" value="Bacteria"/>
</dbReference>
<evidence type="ECO:0000313" key="3">
    <source>
        <dbReference type="EMBL" id="AIC96380.1"/>
    </source>
</evidence>
<evidence type="ECO:0000313" key="4">
    <source>
        <dbReference type="Proteomes" id="UP000027142"/>
    </source>
</evidence>
<dbReference type="KEGG" id="ble:BleG1_3833"/>
<evidence type="ECO:0000259" key="2">
    <source>
        <dbReference type="Pfam" id="PF18994"/>
    </source>
</evidence>
<reference evidence="3 4" key="1">
    <citation type="journal article" date="2014" name="Gene">
        <title>A comparative genomic analysis of the alkalitolerant soil bacterium Bacillus lehensis G1.</title>
        <authorList>
            <person name="Noor Y.M."/>
            <person name="Samsulrizal N.H."/>
            <person name="Jema'on N.A."/>
            <person name="Low K.O."/>
            <person name="Ramli A.N."/>
            <person name="Alias N.I."/>
            <person name="Damis S.I."/>
            <person name="Fuzi S.F."/>
            <person name="Isa M.N."/>
            <person name="Murad A.M."/>
            <person name="Raih M.F."/>
            <person name="Bakar F.D."/>
            <person name="Najimudin N."/>
            <person name="Mahadi N.M."/>
            <person name="Illias R.M."/>
        </authorList>
    </citation>
    <scope>NUCLEOTIDE SEQUENCE [LARGE SCALE GENOMIC DNA]</scope>
    <source>
        <strain evidence="3 4">G1</strain>
    </source>
</reference>
<dbReference type="InterPro" id="IPR007119">
    <property type="entry name" value="Phage_tail_spike_N"/>
</dbReference>
<protein>
    <submittedName>
        <fullName evidence="3">Phage protein</fullName>
    </submittedName>
</protein>
<dbReference type="NCBIfam" id="TIGR01665">
    <property type="entry name" value="put_anti_recept"/>
    <property type="match status" value="1"/>
</dbReference>
<dbReference type="AlphaFoldDB" id="A0A060M2X6"/>
<accession>A0A060M2X6</accession>
<organism evidence="3 4">
    <name type="scientific">Shouchella lehensis G1</name>
    <dbReference type="NCBI Taxonomy" id="1246626"/>
    <lineage>
        <taxon>Bacteria</taxon>
        <taxon>Bacillati</taxon>
        <taxon>Bacillota</taxon>
        <taxon>Bacilli</taxon>
        <taxon>Bacillales</taxon>
        <taxon>Bacillaceae</taxon>
        <taxon>Shouchella</taxon>
    </lineage>
</organism>
<proteinExistence type="predicted"/>
<dbReference type="Proteomes" id="UP000027142">
    <property type="component" value="Chromosome"/>
</dbReference>
<evidence type="ECO:0000259" key="1">
    <source>
        <dbReference type="Pfam" id="PF06605"/>
    </source>
</evidence>
<sequence length="497" mass="56563">MIQYNNVNESQYNQLHTVFYNHSYSRMQRAIFSRLPGARPVVLSPEREQLAVLDNAYDILLEQEVNGIDTLSFVLPFSDQKNEHLQNEHLIQIVDELYIIRRITYSRGGSGVPETEVFAEALWYDLQFSDPLSVSEWEDKSVVVVLSDILQGTEWRLGVVSNFPTRNVSVESGLTNRLQALTQLPDVYGGELVYHSDTMTIDFIEPIGRVSGAAIVYEKNIQSIEATYDTDELITRLYPYGRENLSIDSVNDQVPYLDIRDDPNYTFTTKLRAKVLKDDRFTNPFHLKEQAQAALESLSLPRTSYQIKASDLSILSGMEHEQFKLGDLVRVYDKELGIDRQTRILAWRYNLVEPWETEIVLESKAPTLSDLLTGVQDGTSFLRSEDTIDSSDMLELSVFNLLLNSRADDGFRYWSNSGWEVDPVNGFSGSASFKAETTSGVKRLSQTVYPANRDHYVLSFRSAVQNFSVNENGRVGVEVIVRYEDGTEEEPTFISLT</sequence>
<dbReference type="HOGENOM" id="CLU_017356_0_0_9"/>
<dbReference type="RefSeq" id="WP_038484346.1">
    <property type="nucleotide sequence ID" value="NZ_CP003923.1"/>
</dbReference>
<feature type="domain" description="Prophage endopeptidase tail N-terminal" evidence="2">
    <location>
        <begin position="41"/>
        <end position="121"/>
    </location>
</feature>
<dbReference type="PATRIC" id="fig|1246626.3.peg.3827"/>
<dbReference type="InterPro" id="IPR044051">
    <property type="entry name" value="Prophage_tail_N"/>
</dbReference>
<gene>
    <name evidence="3" type="ORF">BleG1_3833</name>
</gene>
<dbReference type="EMBL" id="CP003923">
    <property type="protein sequence ID" value="AIC96380.1"/>
    <property type="molecule type" value="Genomic_DNA"/>
</dbReference>
<dbReference type="STRING" id="1246626.BleG1_3833"/>
<keyword evidence="4" id="KW-1185">Reference proteome</keyword>
<dbReference type="OrthoDB" id="2240714at2"/>
<feature type="domain" description="Tail spike" evidence="1">
    <location>
        <begin position="123"/>
        <end position="373"/>
    </location>
</feature>
<dbReference type="InterPro" id="IPR010572">
    <property type="entry name" value="Tail_dom"/>
</dbReference>
<dbReference type="Pfam" id="PF06605">
    <property type="entry name" value="Prophage_tail"/>
    <property type="match status" value="1"/>
</dbReference>
<dbReference type="Pfam" id="PF18994">
    <property type="entry name" value="Prophage_tailD1"/>
    <property type="match status" value="1"/>
</dbReference>
<name>A0A060M2X6_9BACI</name>